<keyword evidence="7" id="KW-1185">Reference proteome</keyword>
<reference evidence="6 7" key="1">
    <citation type="submission" date="2024-08" db="EMBL/GenBank/DDBJ databases">
        <authorList>
            <person name="Lu H."/>
        </authorList>
    </citation>
    <scope>NUCLEOTIDE SEQUENCE [LARGE SCALE GENOMIC DNA]</scope>
    <source>
        <strain evidence="6 7">LYH14W</strain>
    </source>
</reference>
<dbReference type="InterPro" id="IPR051310">
    <property type="entry name" value="MCP_chemotaxis"/>
</dbReference>
<evidence type="ECO:0000256" key="2">
    <source>
        <dbReference type="ARBA" id="ARBA00029447"/>
    </source>
</evidence>
<keyword evidence="3" id="KW-0807">Transducer</keyword>
<feature type="domain" description="Methyl-accepting transducer" evidence="5">
    <location>
        <begin position="253"/>
        <end position="482"/>
    </location>
</feature>
<dbReference type="Proteomes" id="UP001606210">
    <property type="component" value="Unassembled WGS sequence"/>
</dbReference>
<comment type="caution">
    <text evidence="6">The sequence shown here is derived from an EMBL/GenBank/DDBJ whole genome shotgun (WGS) entry which is preliminary data.</text>
</comment>
<feature type="transmembrane region" description="Helical" evidence="4">
    <location>
        <begin position="172"/>
        <end position="192"/>
    </location>
</feature>
<dbReference type="Pfam" id="PF00015">
    <property type="entry name" value="MCPsignal"/>
    <property type="match status" value="1"/>
</dbReference>
<dbReference type="Gene3D" id="1.10.287.950">
    <property type="entry name" value="Methyl-accepting chemotaxis protein"/>
    <property type="match status" value="1"/>
</dbReference>
<dbReference type="InterPro" id="IPR004090">
    <property type="entry name" value="Chemotax_Me-accpt_rcpt"/>
</dbReference>
<evidence type="ECO:0000256" key="1">
    <source>
        <dbReference type="ARBA" id="ARBA00022481"/>
    </source>
</evidence>
<evidence type="ECO:0000256" key="3">
    <source>
        <dbReference type="PROSITE-ProRule" id="PRU00284"/>
    </source>
</evidence>
<evidence type="ECO:0000259" key="5">
    <source>
        <dbReference type="PROSITE" id="PS50111"/>
    </source>
</evidence>
<gene>
    <name evidence="6" type="ORF">ACG00Y_26440</name>
</gene>
<keyword evidence="1" id="KW-0488">Methylation</keyword>
<dbReference type="CDD" id="cd11386">
    <property type="entry name" value="MCP_signal"/>
    <property type="match status" value="1"/>
</dbReference>
<proteinExistence type="inferred from homology"/>
<sequence length="505" mass="52582">MLSALQRQLPRTLAGQTRFGIALMLLVGGAFLVGALLMSMRARTAMDRADHAEQLRSALDRTLRGVGELVLTEGSKSARELTEESLKAVDEWLPQAAASSTELQTLPAQWAPLKAGATALLAFKRPAPDDDETVLAFGKLSGGTGELLQRVEAVAAEASTQARIWARHLERAFVAGIALLVFATIWMGWGFARQLQRRLGADPQEVVAILRSVVAGDLSAPIHVPADSQKSLLAEVAKMQGALRAMVATIRSSSDDIATSSAQIAAGNLDLSHRTELTAANLQRTASATEELLRSVQNTAETAAGASTLATEASGIAAAGGQAVGEVISTMQRIDGASRKIADIIGTIDGIAFQTNILALNAAVEAARAGEQGRGFAVVAGEVRALAQRSAQAAKEIKDLIGSNVAEVASGAQLVQAAGTTIGNLVASVERVSQMINAISTASRTESQSIGNLTRTVGELDQMTQQNAALVEESSASATALAELAEQLVQTVGVFRTANSHDARA</sequence>
<evidence type="ECO:0000313" key="7">
    <source>
        <dbReference type="Proteomes" id="UP001606210"/>
    </source>
</evidence>
<evidence type="ECO:0000313" key="6">
    <source>
        <dbReference type="EMBL" id="MFG6433474.1"/>
    </source>
</evidence>
<feature type="transmembrane region" description="Helical" evidence="4">
    <location>
        <begin position="20"/>
        <end position="38"/>
    </location>
</feature>
<keyword evidence="4" id="KW-1133">Transmembrane helix</keyword>
<organism evidence="6 7">
    <name type="scientific">Pelomonas parva</name>
    <dbReference type="NCBI Taxonomy" id="3299032"/>
    <lineage>
        <taxon>Bacteria</taxon>
        <taxon>Pseudomonadati</taxon>
        <taxon>Pseudomonadota</taxon>
        <taxon>Betaproteobacteria</taxon>
        <taxon>Burkholderiales</taxon>
        <taxon>Sphaerotilaceae</taxon>
        <taxon>Roseateles</taxon>
    </lineage>
</organism>
<comment type="similarity">
    <text evidence="2">Belongs to the methyl-accepting chemotaxis (MCP) protein family.</text>
</comment>
<dbReference type="SMART" id="SM00283">
    <property type="entry name" value="MA"/>
    <property type="match status" value="1"/>
</dbReference>
<dbReference type="EMBL" id="JBIGHV010000013">
    <property type="protein sequence ID" value="MFG6433474.1"/>
    <property type="molecule type" value="Genomic_DNA"/>
</dbReference>
<keyword evidence="4" id="KW-0472">Membrane</keyword>
<keyword evidence="4" id="KW-0812">Transmembrane</keyword>
<evidence type="ECO:0000256" key="4">
    <source>
        <dbReference type="SAM" id="Phobius"/>
    </source>
</evidence>
<dbReference type="PANTHER" id="PTHR43531:SF14">
    <property type="entry name" value="METHYL-ACCEPTING CHEMOTAXIS PROTEIN I-RELATED"/>
    <property type="match status" value="1"/>
</dbReference>
<dbReference type="PANTHER" id="PTHR43531">
    <property type="entry name" value="PROTEIN ICFG"/>
    <property type="match status" value="1"/>
</dbReference>
<dbReference type="PROSITE" id="PS50111">
    <property type="entry name" value="CHEMOTAXIS_TRANSDUC_2"/>
    <property type="match status" value="1"/>
</dbReference>
<dbReference type="RefSeq" id="WP_394484239.1">
    <property type="nucleotide sequence ID" value="NZ_JBIGHV010000013.1"/>
</dbReference>
<name>A0ABW7FA20_9BURK</name>
<dbReference type="SUPFAM" id="SSF58104">
    <property type="entry name" value="Methyl-accepting chemotaxis protein (MCP) signaling domain"/>
    <property type="match status" value="1"/>
</dbReference>
<dbReference type="PRINTS" id="PR00260">
    <property type="entry name" value="CHEMTRNSDUCR"/>
</dbReference>
<dbReference type="InterPro" id="IPR004089">
    <property type="entry name" value="MCPsignal_dom"/>
</dbReference>
<accession>A0ABW7FA20</accession>
<protein>
    <submittedName>
        <fullName evidence="6">Methyl-accepting chemotaxis protein</fullName>
    </submittedName>
</protein>